<gene>
    <name evidence="2" type="ORF">VC83_01009</name>
</gene>
<evidence type="ECO:0000313" key="2">
    <source>
        <dbReference type="EMBL" id="OAF62503.1"/>
    </source>
</evidence>
<dbReference type="EMBL" id="KV441387">
    <property type="protein sequence ID" value="OAF62503.1"/>
    <property type="molecule type" value="Genomic_DNA"/>
</dbReference>
<dbReference type="RefSeq" id="XP_024327775.1">
    <property type="nucleotide sequence ID" value="XM_024464694.1"/>
</dbReference>
<dbReference type="VEuPathDB" id="FungiDB:GMDG_05613"/>
<protein>
    <submittedName>
        <fullName evidence="2">Uncharacterized protein</fullName>
    </submittedName>
</protein>
<dbReference type="GeneID" id="36284101"/>
<accession>A0A177AMK0</accession>
<proteinExistence type="predicted"/>
<reference evidence="2" key="1">
    <citation type="submission" date="2016-03" db="EMBL/GenBank/DDBJ databases">
        <title>Updated assembly of Pseudogymnoascus destructans, the fungus causing white-nose syndrome of bats.</title>
        <authorList>
            <person name="Palmer J.M."/>
            <person name="Drees K.P."/>
            <person name="Foster J.T."/>
            <person name="Lindner D.L."/>
        </authorList>
    </citation>
    <scope>NUCLEOTIDE SEQUENCE [LARGE SCALE GENOMIC DNA]</scope>
    <source>
        <strain evidence="2">20631-21</strain>
    </source>
</reference>
<name>A0A177AMK0_9PEZI</name>
<feature type="coiled-coil region" evidence="1">
    <location>
        <begin position="95"/>
        <end position="157"/>
    </location>
</feature>
<dbReference type="Proteomes" id="UP000077154">
    <property type="component" value="Unassembled WGS sequence"/>
</dbReference>
<keyword evidence="1" id="KW-0175">Coiled coil</keyword>
<sequence>MVGYLRSQFERTHLLSLINEWTHSLPPTVRHNRKSIAFYAVVKPSPSANVSNNQSGLDPWTQAVRETVQSMETPSSTHRAINDLHVQFMDNLRMLDETKNRLSQLDEECSKKDELTKMQEITITTLTNMEVNIEQIMAEVKKSRDELAQDKSKMEKRATLELAEKKHKLDSSLGFFYQPDQ</sequence>
<organism evidence="2">
    <name type="scientific">Pseudogymnoascus destructans</name>
    <dbReference type="NCBI Taxonomy" id="655981"/>
    <lineage>
        <taxon>Eukaryota</taxon>
        <taxon>Fungi</taxon>
        <taxon>Dikarya</taxon>
        <taxon>Ascomycota</taxon>
        <taxon>Pezizomycotina</taxon>
        <taxon>Leotiomycetes</taxon>
        <taxon>Thelebolales</taxon>
        <taxon>Thelebolaceae</taxon>
        <taxon>Pseudogymnoascus</taxon>
    </lineage>
</organism>
<dbReference type="AlphaFoldDB" id="A0A177AMK0"/>
<dbReference type="OrthoDB" id="5380572at2759"/>
<evidence type="ECO:0000256" key="1">
    <source>
        <dbReference type="SAM" id="Coils"/>
    </source>
</evidence>